<proteinExistence type="predicted"/>
<gene>
    <name evidence="1" type="ORF">Slin15195_G060740</name>
</gene>
<dbReference type="Gene3D" id="3.10.450.50">
    <property type="match status" value="1"/>
</dbReference>
<dbReference type="AlphaFoldDB" id="A0A9Q9EJ84"/>
<accession>A0A9Q9EJ84</accession>
<protein>
    <submittedName>
        <fullName evidence="1">NTF2-like domain superfamily protein</fullName>
    </submittedName>
</protein>
<organism evidence="1 2">
    <name type="scientific">Septoria linicola</name>
    <dbReference type="NCBI Taxonomy" id="215465"/>
    <lineage>
        <taxon>Eukaryota</taxon>
        <taxon>Fungi</taxon>
        <taxon>Dikarya</taxon>
        <taxon>Ascomycota</taxon>
        <taxon>Pezizomycotina</taxon>
        <taxon>Dothideomycetes</taxon>
        <taxon>Dothideomycetidae</taxon>
        <taxon>Mycosphaerellales</taxon>
        <taxon>Mycosphaerellaceae</taxon>
        <taxon>Septoria</taxon>
    </lineage>
</organism>
<reference evidence="1" key="1">
    <citation type="submission" date="2022-06" db="EMBL/GenBank/DDBJ databases">
        <title>Complete genome sequences of two strains of the flax pathogen Septoria linicola.</title>
        <authorList>
            <person name="Lapalu N."/>
            <person name="Simon A."/>
            <person name="Demenou B."/>
            <person name="Paumier D."/>
            <person name="Guillot M.-P."/>
            <person name="Gout L."/>
            <person name="Valade R."/>
        </authorList>
    </citation>
    <scope>NUCLEOTIDE SEQUENCE</scope>
    <source>
        <strain evidence="1">SE15195</strain>
    </source>
</reference>
<evidence type="ECO:0000313" key="1">
    <source>
        <dbReference type="EMBL" id="USW52755.1"/>
    </source>
</evidence>
<evidence type="ECO:0000313" key="2">
    <source>
        <dbReference type="Proteomes" id="UP001056384"/>
    </source>
</evidence>
<keyword evidence="2" id="KW-1185">Reference proteome</keyword>
<dbReference type="InterPro" id="IPR032710">
    <property type="entry name" value="NTF2-like_dom_sf"/>
</dbReference>
<dbReference type="Proteomes" id="UP001056384">
    <property type="component" value="Chromosome 4"/>
</dbReference>
<dbReference type="EMBL" id="CP099421">
    <property type="protein sequence ID" value="USW52755.1"/>
    <property type="molecule type" value="Genomic_DNA"/>
</dbReference>
<dbReference type="SUPFAM" id="SSF54427">
    <property type="entry name" value="NTF2-like"/>
    <property type="match status" value="1"/>
</dbReference>
<name>A0A9Q9EJ84_9PEZI</name>
<sequence>MTRIVQKSITLQTGQTTEAYLEAIVQSWADAANARDFSPASPLWQHRAHFYQHIIAASGKTSNLSEMRENWDYIAHVHKHYTIRMVDMYNHINTDSRGMVAQVMTNTVLEGVPLGVERRNVTMITFRLVEGVWLGVFEQTLPGLDSSGP</sequence>